<feature type="chain" id="PRO_5046716440" evidence="1">
    <location>
        <begin position="22"/>
        <end position="272"/>
    </location>
</feature>
<organism evidence="2 3">
    <name type="scientific">Stenotrophomonas nematodicola</name>
    <dbReference type="NCBI Taxonomy" id="2656746"/>
    <lineage>
        <taxon>Bacteria</taxon>
        <taxon>Pseudomonadati</taxon>
        <taxon>Pseudomonadota</taxon>
        <taxon>Gammaproteobacteria</taxon>
        <taxon>Lysobacterales</taxon>
        <taxon>Lysobacteraceae</taxon>
        <taxon>Stenotrophomonas</taxon>
    </lineage>
</organism>
<sequence>MKQTIAAMAVVMALTSGTAGAQDGILGRIGKGLMQAGKDAASAPASKRYLEPAGTYWDDGEPPVVDGYSRIRWGLAATASGGFDLCEGNLFAQVKAGYAMTPSTRTRCTGSWQHLYQRLGQTGDPASAFEAKARQFAATDLFYLRPPMDVEIDPTTGILHAYAKIFDNAWYPRSPGFLPTSVVGASPLGKGSAVVGVEHGGRYHAALRLKPEDVAELNRVGRDATGDRIFFRVLKGGLQPNGLPDIVLQIDRFEIGYKNQVIGITPSKDKDA</sequence>
<keyword evidence="1" id="KW-0732">Signal</keyword>
<evidence type="ECO:0000256" key="1">
    <source>
        <dbReference type="SAM" id="SignalP"/>
    </source>
</evidence>
<protein>
    <submittedName>
        <fullName evidence="2">Uncharacterized protein</fullName>
    </submittedName>
</protein>
<keyword evidence="3" id="KW-1185">Reference proteome</keyword>
<dbReference type="Proteomes" id="UP001605261">
    <property type="component" value="Unassembled WGS sequence"/>
</dbReference>
<name>A0ABW7CTQ3_9GAMM</name>
<evidence type="ECO:0000313" key="2">
    <source>
        <dbReference type="EMBL" id="MFG6108329.1"/>
    </source>
</evidence>
<dbReference type="RefSeq" id="WP_394161474.1">
    <property type="nucleotide sequence ID" value="NZ_JBHGCJ010000002.1"/>
</dbReference>
<reference evidence="2 3" key="1">
    <citation type="submission" date="2024-09" db="EMBL/GenBank/DDBJ databases">
        <authorList>
            <consortium name="All-Russian atlas of soil microorganisms"/>
            <consortium name="as a basis for the search for new antimicrobial producers and enzymes with unique properties"/>
            <person name="Sokolova E.A."/>
            <person name="Voronina E.N."/>
        </authorList>
    </citation>
    <scope>NUCLEOTIDE SEQUENCE [LARGE SCALE GENOMIC DNA]</scope>
    <source>
        <strain evidence="2 3">AF-22b-331.1</strain>
    </source>
</reference>
<gene>
    <name evidence="2" type="ORF">ACEU0G_002266</name>
</gene>
<dbReference type="EMBL" id="JBHGCJ010000002">
    <property type="protein sequence ID" value="MFG6108329.1"/>
    <property type="molecule type" value="Genomic_DNA"/>
</dbReference>
<comment type="caution">
    <text evidence="2">The sequence shown here is derived from an EMBL/GenBank/DDBJ whole genome shotgun (WGS) entry which is preliminary data.</text>
</comment>
<evidence type="ECO:0000313" key="3">
    <source>
        <dbReference type="Proteomes" id="UP001605261"/>
    </source>
</evidence>
<accession>A0ABW7CTQ3</accession>
<proteinExistence type="predicted"/>
<feature type="signal peptide" evidence="1">
    <location>
        <begin position="1"/>
        <end position="21"/>
    </location>
</feature>